<proteinExistence type="predicted"/>
<dbReference type="PANTHER" id="PTHR15288:SF0">
    <property type="entry name" value="UDENN DOMAIN-CONTAINING PROTEIN"/>
    <property type="match status" value="1"/>
</dbReference>
<dbReference type="VEuPathDB" id="TrichDB:TRFO_41804"/>
<dbReference type="AlphaFoldDB" id="A0A1J4L041"/>
<dbReference type="OrthoDB" id="10266080at2759"/>
<dbReference type="Proteomes" id="UP000179807">
    <property type="component" value="Unassembled WGS sequence"/>
</dbReference>
<dbReference type="EMBL" id="MLAK01000108">
    <property type="protein sequence ID" value="OHT16496.1"/>
    <property type="molecule type" value="Genomic_DNA"/>
</dbReference>
<dbReference type="InterPro" id="IPR043153">
    <property type="entry name" value="DENN_C"/>
</dbReference>
<dbReference type="InterPro" id="IPR005113">
    <property type="entry name" value="uDENN_dom"/>
</dbReference>
<gene>
    <name evidence="2" type="ORF">TRFO_41804</name>
</gene>
<comment type="caution">
    <text evidence="2">The sequence shown here is derived from an EMBL/GenBank/DDBJ whole genome shotgun (WGS) entry which is preliminary data.</text>
</comment>
<dbReference type="SMART" id="SM00800">
    <property type="entry name" value="uDENN"/>
    <property type="match status" value="1"/>
</dbReference>
<evidence type="ECO:0000259" key="1">
    <source>
        <dbReference type="PROSITE" id="PS50211"/>
    </source>
</evidence>
<protein>
    <recommendedName>
        <fullName evidence="1">UDENN domain-containing protein</fullName>
    </recommendedName>
</protein>
<dbReference type="Pfam" id="PF03456">
    <property type="entry name" value="uDENN"/>
    <property type="match status" value="1"/>
</dbReference>
<dbReference type="Gene3D" id="3.30.450.200">
    <property type="match status" value="1"/>
</dbReference>
<dbReference type="InterPro" id="IPR051942">
    <property type="entry name" value="DENN_domain_containing_2"/>
</dbReference>
<dbReference type="PANTHER" id="PTHR15288">
    <property type="entry name" value="DENN DOMAIN-CONTAINING PROTEIN 2"/>
    <property type="match status" value="1"/>
</dbReference>
<evidence type="ECO:0000313" key="3">
    <source>
        <dbReference type="Proteomes" id="UP000179807"/>
    </source>
</evidence>
<dbReference type="Pfam" id="PF02141">
    <property type="entry name" value="DENN"/>
    <property type="match status" value="1"/>
</dbReference>
<evidence type="ECO:0000313" key="2">
    <source>
        <dbReference type="EMBL" id="OHT16496.1"/>
    </source>
</evidence>
<reference evidence="2" key="1">
    <citation type="submission" date="2016-10" db="EMBL/GenBank/DDBJ databases">
        <authorList>
            <person name="Benchimol M."/>
            <person name="Almeida L.G."/>
            <person name="Vasconcelos A.T."/>
            <person name="Perreira-Neves A."/>
            <person name="Rosa I.A."/>
            <person name="Tasca T."/>
            <person name="Bogo M.R."/>
            <person name="de Souza W."/>
        </authorList>
    </citation>
    <scope>NUCLEOTIDE SEQUENCE [LARGE SCALE GENOMIC DNA]</scope>
    <source>
        <strain evidence="2">K</strain>
    </source>
</reference>
<feature type="domain" description="UDENN" evidence="1">
    <location>
        <begin position="46"/>
        <end position="550"/>
    </location>
</feature>
<dbReference type="InterPro" id="IPR001194">
    <property type="entry name" value="cDENN_dom"/>
</dbReference>
<dbReference type="Gene3D" id="3.40.50.11500">
    <property type="match status" value="1"/>
</dbReference>
<dbReference type="InterPro" id="IPR037516">
    <property type="entry name" value="Tripartite_DENN"/>
</dbReference>
<accession>A0A1J4L041</accession>
<dbReference type="RefSeq" id="XP_068369632.1">
    <property type="nucleotide sequence ID" value="XM_068513982.1"/>
</dbReference>
<organism evidence="2 3">
    <name type="scientific">Tritrichomonas foetus</name>
    <dbReference type="NCBI Taxonomy" id="1144522"/>
    <lineage>
        <taxon>Eukaryota</taxon>
        <taxon>Metamonada</taxon>
        <taxon>Parabasalia</taxon>
        <taxon>Tritrichomonadida</taxon>
        <taxon>Tritrichomonadidae</taxon>
        <taxon>Tritrichomonas</taxon>
    </lineage>
</organism>
<dbReference type="SMART" id="SM00799">
    <property type="entry name" value="DENN"/>
    <property type="match status" value="1"/>
</dbReference>
<sequence length="573" mass="64498">MAEFARTMVSSGSDANLHRTIRLKRLVSSSARTIISEKENTKMFEQFYIFGAPPDSSFPLRPTLLTTYPSTSHGPAQSNEVIEQLKMFCFPSGFKSIKSQNHSHNLNLNSNSRYNSNNSTTDKEDEKVLLNEFVFYMSSSCTNKTYGICVQFRVTNSKSAYFATHYSRKYPFCLCFLSKTPFLSSHFQFASYLALILCGIEKPTRAHVNEKRAPLPIKGFCHESLQLDKNFPAIAVFKGFSVPRIIFDELTFFHSIKVSTDDISSSIEPIVLSNDMLLCIPFHFSSTKCLAYPTFHSFFSVLTPAQIVQIYTAILLEQRILFISNDLQLASFSVIASTSLISPFVTQASVMPIIPSNDAFQEILQSPIPYIAGSTKSHENADVIINLDDGTINMKSPLPALPKANDLIHKLELLMNASERSILVPSKEIKSFFGHVSKNPEYDKFMDSINVYVFPKVFTKYSPVKYIFTPFLIEDILLLFSGILAPKLTDLLSSCFVTDTTDESSPITIMNRELLLCLVPQNEVKFYSMFTATQIFNDFCEKKTDEYSNSLIKPSLIQMCHSVSLPNLSKHGA</sequence>
<dbReference type="GeneID" id="94848686"/>
<dbReference type="PROSITE" id="PS50211">
    <property type="entry name" value="DENN"/>
    <property type="match status" value="1"/>
</dbReference>
<keyword evidence="3" id="KW-1185">Reference proteome</keyword>
<name>A0A1J4L041_9EUKA</name>